<dbReference type="STRING" id="436010.A0A167UF61"/>
<feature type="region of interest" description="Disordered" evidence="2">
    <location>
        <begin position="172"/>
        <end position="355"/>
    </location>
</feature>
<dbReference type="Proteomes" id="UP000076532">
    <property type="component" value="Unassembled WGS sequence"/>
</dbReference>
<reference evidence="3 4" key="1">
    <citation type="journal article" date="2016" name="Mol. Biol. Evol.">
        <title>Comparative Genomics of Early-Diverging Mushroom-Forming Fungi Provides Insights into the Origins of Lignocellulose Decay Capabilities.</title>
        <authorList>
            <person name="Nagy L.G."/>
            <person name="Riley R."/>
            <person name="Tritt A."/>
            <person name="Adam C."/>
            <person name="Daum C."/>
            <person name="Floudas D."/>
            <person name="Sun H."/>
            <person name="Yadav J.S."/>
            <person name="Pangilinan J."/>
            <person name="Larsson K.H."/>
            <person name="Matsuura K."/>
            <person name="Barry K."/>
            <person name="Labutti K."/>
            <person name="Kuo R."/>
            <person name="Ohm R.A."/>
            <person name="Bhattacharya S.S."/>
            <person name="Shirouzu T."/>
            <person name="Yoshinaga Y."/>
            <person name="Martin F.M."/>
            <person name="Grigoriev I.V."/>
            <person name="Hibbett D.S."/>
        </authorList>
    </citation>
    <scope>NUCLEOTIDE SEQUENCE [LARGE SCALE GENOMIC DNA]</scope>
    <source>
        <strain evidence="3 4">CBS 109695</strain>
    </source>
</reference>
<protein>
    <recommendedName>
        <fullName evidence="5">HCP-like protein</fullName>
    </recommendedName>
</protein>
<sequence length="415" mass="44561">MASLLGQFGIQPSPAAALPHLARADALATTRVPQPAYVYARLLLNEFTQVSVDPREFAGYTSRRGDAEARKHLERAVFLNFAPAQYKLGHCYEFAQPRPSPSTPSSPCRCVPQDEDLVYTFAEKAAVRGLGSAEFAMGYYAEVGVGPVKDVEAARAWYTKAAEHGNTDANDRLVALGAPGNAPLSRQQHDDITETNGERDRPPSDRQGVDGRRIVENVRRGSMDQRPGPGPPAGAPMAPIAESPRMRPQQLPQQQGGYPQQPPAGQQHNAHLNRPTLHHPASSARLSSSTPHRPASSAPLRRQGSNARSQARIATPRRLARAQSPAWSETEPRTITSTCPARTRRAGWSGERTGRPAGTACEFDAAAATAGGLSRAAASATHAIQQQPPRKQGVTTFAEMGITAAKAEDKECVIM</sequence>
<proteinExistence type="predicted"/>
<evidence type="ECO:0000313" key="4">
    <source>
        <dbReference type="Proteomes" id="UP000076532"/>
    </source>
</evidence>
<organism evidence="3 4">
    <name type="scientific">Athelia psychrophila</name>
    <dbReference type="NCBI Taxonomy" id="1759441"/>
    <lineage>
        <taxon>Eukaryota</taxon>
        <taxon>Fungi</taxon>
        <taxon>Dikarya</taxon>
        <taxon>Basidiomycota</taxon>
        <taxon>Agaricomycotina</taxon>
        <taxon>Agaricomycetes</taxon>
        <taxon>Agaricomycetidae</taxon>
        <taxon>Atheliales</taxon>
        <taxon>Atheliaceae</taxon>
        <taxon>Athelia</taxon>
    </lineage>
</organism>
<dbReference type="InterPro" id="IPR051726">
    <property type="entry name" value="Chitin_Synth_Reg"/>
</dbReference>
<evidence type="ECO:0008006" key="5">
    <source>
        <dbReference type="Google" id="ProtNLM"/>
    </source>
</evidence>
<keyword evidence="1" id="KW-0677">Repeat</keyword>
<dbReference type="EMBL" id="KV417987">
    <property type="protein sequence ID" value="KZP03886.1"/>
    <property type="molecule type" value="Genomic_DNA"/>
</dbReference>
<evidence type="ECO:0000256" key="1">
    <source>
        <dbReference type="ARBA" id="ARBA00022737"/>
    </source>
</evidence>
<name>A0A167UF61_9AGAM</name>
<keyword evidence="4" id="KW-1185">Reference proteome</keyword>
<dbReference type="SMART" id="SM00671">
    <property type="entry name" value="SEL1"/>
    <property type="match status" value="2"/>
</dbReference>
<dbReference type="InterPro" id="IPR011990">
    <property type="entry name" value="TPR-like_helical_dom_sf"/>
</dbReference>
<dbReference type="PANTHER" id="PTHR46430:SF2">
    <property type="entry name" value="CHITIN SYNTHASE REGULATORY FACTOR 4"/>
    <property type="match status" value="1"/>
</dbReference>
<accession>A0A167UF61</accession>
<feature type="compositionally biased region" description="Low complexity" evidence="2">
    <location>
        <begin position="248"/>
        <end position="267"/>
    </location>
</feature>
<dbReference type="Pfam" id="PF08238">
    <property type="entry name" value="Sel1"/>
    <property type="match status" value="2"/>
</dbReference>
<gene>
    <name evidence="3" type="ORF">FIBSPDRAFT_879029</name>
</gene>
<feature type="compositionally biased region" description="Basic and acidic residues" evidence="2">
    <location>
        <begin position="187"/>
        <end position="223"/>
    </location>
</feature>
<dbReference type="Gene3D" id="1.25.40.10">
    <property type="entry name" value="Tetratricopeptide repeat domain"/>
    <property type="match status" value="1"/>
</dbReference>
<evidence type="ECO:0000313" key="3">
    <source>
        <dbReference type="EMBL" id="KZP03886.1"/>
    </source>
</evidence>
<dbReference type="InterPro" id="IPR006597">
    <property type="entry name" value="Sel1-like"/>
</dbReference>
<evidence type="ECO:0000256" key="2">
    <source>
        <dbReference type="SAM" id="MobiDB-lite"/>
    </source>
</evidence>
<dbReference type="OrthoDB" id="272077at2759"/>
<dbReference type="PANTHER" id="PTHR46430">
    <property type="entry name" value="PROTEIN SKT5-RELATED"/>
    <property type="match status" value="1"/>
</dbReference>
<dbReference type="SUPFAM" id="SSF81901">
    <property type="entry name" value="HCP-like"/>
    <property type="match status" value="1"/>
</dbReference>
<dbReference type="AlphaFoldDB" id="A0A167UF61"/>